<dbReference type="SUPFAM" id="SSF54160">
    <property type="entry name" value="Chromo domain-like"/>
    <property type="match status" value="1"/>
</dbReference>
<comment type="caution">
    <text evidence="2">The sequence shown here is derived from an EMBL/GenBank/DDBJ whole genome shotgun (WGS) entry which is preliminary data.</text>
</comment>
<proteinExistence type="predicted"/>
<gene>
    <name evidence="2" type="ORF">B4U79_11240</name>
</gene>
<dbReference type="AlphaFoldDB" id="A0A443Q861"/>
<keyword evidence="3" id="KW-1185">Reference proteome</keyword>
<organism evidence="2 3">
    <name type="scientific">Dinothrombium tinctorium</name>
    <dbReference type="NCBI Taxonomy" id="1965070"/>
    <lineage>
        <taxon>Eukaryota</taxon>
        <taxon>Metazoa</taxon>
        <taxon>Ecdysozoa</taxon>
        <taxon>Arthropoda</taxon>
        <taxon>Chelicerata</taxon>
        <taxon>Arachnida</taxon>
        <taxon>Acari</taxon>
        <taxon>Acariformes</taxon>
        <taxon>Trombidiformes</taxon>
        <taxon>Prostigmata</taxon>
        <taxon>Anystina</taxon>
        <taxon>Parasitengona</taxon>
        <taxon>Trombidioidea</taxon>
        <taxon>Trombidiidae</taxon>
        <taxon>Dinothrombium</taxon>
    </lineage>
</organism>
<dbReference type="InterPro" id="IPR016197">
    <property type="entry name" value="Chromo-like_dom_sf"/>
</dbReference>
<evidence type="ECO:0000256" key="1">
    <source>
        <dbReference type="SAM" id="MobiDB-lite"/>
    </source>
</evidence>
<dbReference type="OrthoDB" id="6421498at2759"/>
<dbReference type="EMBL" id="NCKU01016627">
    <property type="protein sequence ID" value="RWR99168.1"/>
    <property type="molecule type" value="Genomic_DNA"/>
</dbReference>
<feature type="compositionally biased region" description="Basic and acidic residues" evidence="1">
    <location>
        <begin position="38"/>
        <end position="51"/>
    </location>
</feature>
<dbReference type="STRING" id="1965070.A0A443Q861"/>
<dbReference type="Gene3D" id="2.40.50.40">
    <property type="match status" value="1"/>
</dbReference>
<feature type="region of interest" description="Disordered" evidence="1">
    <location>
        <begin position="29"/>
        <end position="59"/>
    </location>
</feature>
<accession>A0A443Q861</accession>
<dbReference type="GO" id="GO:0005694">
    <property type="term" value="C:chromosome"/>
    <property type="evidence" value="ECO:0007669"/>
    <property type="project" value="UniProtKB-ARBA"/>
</dbReference>
<evidence type="ECO:0000313" key="3">
    <source>
        <dbReference type="Proteomes" id="UP000285301"/>
    </source>
</evidence>
<reference evidence="2 3" key="1">
    <citation type="journal article" date="2018" name="Gigascience">
        <title>Genomes of trombidid mites reveal novel predicted allergens and laterally-transferred genes associated with secondary metabolism.</title>
        <authorList>
            <person name="Dong X."/>
            <person name="Chaisiri K."/>
            <person name="Xia D."/>
            <person name="Armstrong S.D."/>
            <person name="Fang Y."/>
            <person name="Donnelly M.J."/>
            <person name="Kadowaki T."/>
            <person name="McGarry J.W."/>
            <person name="Darby A.C."/>
            <person name="Makepeace B.L."/>
        </authorList>
    </citation>
    <scope>NUCLEOTIDE SEQUENCE [LARGE SCALE GENOMIC DNA]</scope>
    <source>
        <strain evidence="2">UoL-WK</strain>
    </source>
</reference>
<evidence type="ECO:0000313" key="2">
    <source>
        <dbReference type="EMBL" id="RWR99168.1"/>
    </source>
</evidence>
<sequence>MDVKLSASISPEGTLKISFAFKKEKPKDTKCKQTVSGESEKKKRKVDDDSKPQGFDRGLEAEKISATDASGELMFLIKW</sequence>
<dbReference type="Proteomes" id="UP000285301">
    <property type="component" value="Unassembled WGS sequence"/>
</dbReference>
<name>A0A443Q861_9ACAR</name>
<protein>
    <submittedName>
        <fullName evidence="2">Chromobox protein 1-like protein</fullName>
    </submittedName>
</protein>